<dbReference type="Proteomes" id="UP000776629">
    <property type="component" value="Unassembled WGS sequence"/>
</dbReference>
<protein>
    <submittedName>
        <fullName evidence="6">Thiol peroxidase</fullName>
        <ecNumber evidence="6">1.11.1.-</ecNumber>
    </submittedName>
</protein>
<dbReference type="PANTHER" id="PTHR43110">
    <property type="entry name" value="THIOL PEROXIDASE"/>
    <property type="match status" value="1"/>
</dbReference>
<keyword evidence="7" id="KW-1185">Reference proteome</keyword>
<keyword evidence="1 6" id="KW-0575">Peroxidase</keyword>
<dbReference type="InterPro" id="IPR050455">
    <property type="entry name" value="Tpx_Peroxidase_subfamily"/>
</dbReference>
<dbReference type="Gene3D" id="3.40.30.10">
    <property type="entry name" value="Glutaredoxin"/>
    <property type="match status" value="1"/>
</dbReference>
<evidence type="ECO:0000256" key="2">
    <source>
        <dbReference type="ARBA" id="ARBA00022862"/>
    </source>
</evidence>
<evidence type="ECO:0000313" key="6">
    <source>
        <dbReference type="EMBL" id="MBM6754099.1"/>
    </source>
</evidence>
<proteinExistence type="predicted"/>
<dbReference type="EMBL" id="JACJJQ010000018">
    <property type="protein sequence ID" value="MBM6754099.1"/>
    <property type="molecule type" value="Genomic_DNA"/>
</dbReference>
<reference evidence="6 7" key="1">
    <citation type="journal article" date="2021" name="Sci. Rep.">
        <title>The distribution of antibiotic resistance genes in chicken gut microbiota commensals.</title>
        <authorList>
            <person name="Juricova H."/>
            <person name="Matiasovicova J."/>
            <person name="Kubasova T."/>
            <person name="Cejkova D."/>
            <person name="Rychlik I."/>
        </authorList>
    </citation>
    <scope>NUCLEOTIDE SEQUENCE [LARGE SCALE GENOMIC DNA]</scope>
    <source>
        <strain evidence="6 7">An810</strain>
    </source>
</reference>
<sequence>MEVTLNGEVRSLVGNPPAVGEELPHFKVFDKDGEKIKTRFLFGKPTLISVIPNINTSVCSIQTKKFNEEVDKYKEANFLTVSTNTIEEQQNWCAAEGVKNMQLVSDHEESFGYAMKLLIPDEGILARSVWVVDAEGKITYREICPEIVMEPDYATAITELKKLL</sequence>
<dbReference type="Pfam" id="PF00578">
    <property type="entry name" value="AhpC-TSA"/>
    <property type="match status" value="1"/>
</dbReference>
<dbReference type="InterPro" id="IPR000866">
    <property type="entry name" value="AhpC/TSA"/>
</dbReference>
<dbReference type="EC" id="1.11.1.-" evidence="6"/>
<keyword evidence="4" id="KW-0676">Redox-active center</keyword>
<comment type="caution">
    <text evidence="6">The sequence shown here is derived from an EMBL/GenBank/DDBJ whole genome shotgun (WGS) entry which is preliminary data.</text>
</comment>
<keyword evidence="2" id="KW-0049">Antioxidant</keyword>
<evidence type="ECO:0000256" key="3">
    <source>
        <dbReference type="ARBA" id="ARBA00023157"/>
    </source>
</evidence>
<evidence type="ECO:0000313" key="7">
    <source>
        <dbReference type="Proteomes" id="UP000776629"/>
    </source>
</evidence>
<dbReference type="SUPFAM" id="SSF52833">
    <property type="entry name" value="Thioredoxin-like"/>
    <property type="match status" value="1"/>
</dbReference>
<keyword evidence="3" id="KW-1015">Disulfide bond</keyword>
<accession>A0ABS2ENM9</accession>
<dbReference type="PROSITE" id="PS51352">
    <property type="entry name" value="THIOREDOXIN_2"/>
    <property type="match status" value="1"/>
</dbReference>
<evidence type="ECO:0000259" key="5">
    <source>
        <dbReference type="PROSITE" id="PS51352"/>
    </source>
</evidence>
<dbReference type="GO" id="GO:0004601">
    <property type="term" value="F:peroxidase activity"/>
    <property type="evidence" value="ECO:0007669"/>
    <property type="project" value="UniProtKB-KW"/>
</dbReference>
<dbReference type="InterPro" id="IPR036249">
    <property type="entry name" value="Thioredoxin-like_sf"/>
</dbReference>
<dbReference type="InterPro" id="IPR013766">
    <property type="entry name" value="Thioredoxin_domain"/>
</dbReference>
<evidence type="ECO:0000256" key="1">
    <source>
        <dbReference type="ARBA" id="ARBA00022559"/>
    </source>
</evidence>
<gene>
    <name evidence="6" type="primary">tpx</name>
    <name evidence="6" type="ORF">H5993_04910</name>
</gene>
<organism evidence="6 7">
    <name type="scientific">Limosilactobacillus alvi</name>
    <dbReference type="NCBI Taxonomy" id="990412"/>
    <lineage>
        <taxon>Bacteria</taxon>
        <taxon>Bacillati</taxon>
        <taxon>Bacillota</taxon>
        <taxon>Bacilli</taxon>
        <taxon>Lactobacillales</taxon>
        <taxon>Lactobacillaceae</taxon>
        <taxon>Limosilactobacillus</taxon>
    </lineage>
</organism>
<dbReference type="CDD" id="cd03014">
    <property type="entry name" value="PRX_Atyp2cys"/>
    <property type="match status" value="1"/>
</dbReference>
<feature type="domain" description="Thioredoxin" evidence="5">
    <location>
        <begin position="17"/>
        <end position="164"/>
    </location>
</feature>
<dbReference type="RefSeq" id="WP_204776465.1">
    <property type="nucleotide sequence ID" value="NZ_JACJJQ010000018.1"/>
</dbReference>
<dbReference type="InterPro" id="IPR002065">
    <property type="entry name" value="TPX"/>
</dbReference>
<keyword evidence="6" id="KW-0560">Oxidoreductase</keyword>
<dbReference type="NCBIfam" id="NF001808">
    <property type="entry name" value="PRK00522.1"/>
    <property type="match status" value="1"/>
</dbReference>
<dbReference type="PANTHER" id="PTHR43110:SF1">
    <property type="entry name" value="THIOL PEROXIDASE"/>
    <property type="match status" value="1"/>
</dbReference>
<name>A0ABS2ENM9_9LACO</name>
<evidence type="ECO:0000256" key="4">
    <source>
        <dbReference type="ARBA" id="ARBA00023284"/>
    </source>
</evidence>